<protein>
    <submittedName>
        <fullName evidence="1">Uncharacterized protein</fullName>
    </submittedName>
</protein>
<keyword evidence="2" id="KW-1185">Reference proteome</keyword>
<dbReference type="Proteomes" id="UP000188320">
    <property type="component" value="Unassembled WGS sequence"/>
</dbReference>
<gene>
    <name evidence="1" type="ORF">AX774_g4178</name>
</gene>
<dbReference type="OrthoDB" id="10009287at2759"/>
<evidence type="ECO:0000313" key="2">
    <source>
        <dbReference type="Proteomes" id="UP000188320"/>
    </source>
</evidence>
<accession>A0A1R1PN65</accession>
<proteinExistence type="predicted"/>
<dbReference type="EMBL" id="LSSK01000684">
    <property type="protein sequence ID" value="OMH82342.1"/>
    <property type="molecule type" value="Genomic_DNA"/>
</dbReference>
<comment type="caution">
    <text evidence="1">The sequence shown here is derived from an EMBL/GenBank/DDBJ whole genome shotgun (WGS) entry which is preliminary data.</text>
</comment>
<reference evidence="2" key="1">
    <citation type="submission" date="2017-01" db="EMBL/GenBank/DDBJ databases">
        <authorList>
            <person name="Wang Y."/>
            <person name="White M."/>
            <person name="Kvist S."/>
            <person name="Moncalvo J.-M."/>
        </authorList>
    </citation>
    <scope>NUCLEOTIDE SEQUENCE [LARGE SCALE GENOMIC DNA]</scope>
    <source>
        <strain evidence="2">COL-18-3</strain>
    </source>
</reference>
<dbReference type="AlphaFoldDB" id="A0A1R1PN65"/>
<organism evidence="1 2">
    <name type="scientific">Zancudomyces culisetae</name>
    <name type="common">Gut fungus</name>
    <name type="synonym">Smittium culisetae</name>
    <dbReference type="NCBI Taxonomy" id="1213189"/>
    <lineage>
        <taxon>Eukaryota</taxon>
        <taxon>Fungi</taxon>
        <taxon>Fungi incertae sedis</taxon>
        <taxon>Zoopagomycota</taxon>
        <taxon>Kickxellomycotina</taxon>
        <taxon>Harpellomycetes</taxon>
        <taxon>Harpellales</taxon>
        <taxon>Legeriomycetaceae</taxon>
        <taxon>Zancudomyces</taxon>
    </lineage>
</organism>
<dbReference type="InterPro" id="IPR004345">
    <property type="entry name" value="TB2_DP1_HVA22"/>
</dbReference>
<dbReference type="Pfam" id="PF03134">
    <property type="entry name" value="TB2_DP1_HVA22"/>
    <property type="match status" value="1"/>
</dbReference>
<evidence type="ECO:0000313" key="1">
    <source>
        <dbReference type="EMBL" id="OMH82342.1"/>
    </source>
</evidence>
<sequence length="317" mass="35173">MLRWDKVIPPILSFLAGSASTAFVVKYLFGRYRAEFLAAVGIVRPTLQSIIVATYGSESLYKDARDGESSVLGANDDGKLQGGNGGMQVEEGYGLYNKDTTEVEYSLRVDSAHSLENDYVQHASVHTGSIFNTSNKSFGARHHNEQAVGHSFYQTPGEDIRQWLAYWVFYSAFLSLDKLSKRFSLFDSIGTPFHSPAVYDICKVLILLWMQGKSSRGALTLYNYLIRPILPPCEYRNITLTEVVPLTSNSTTAAQSVLSSSNQTRNNENTINVNANASNKYTSNSAITNPINTTATFGRATNRWDDGQTAKHSLYWN</sequence>
<name>A0A1R1PN65_ZANCU</name>